<feature type="compositionally biased region" description="Low complexity" evidence="2">
    <location>
        <begin position="7"/>
        <end position="19"/>
    </location>
</feature>
<dbReference type="GO" id="GO:0042602">
    <property type="term" value="F:riboflavin reductase (NADPH) activity"/>
    <property type="evidence" value="ECO:0007669"/>
    <property type="project" value="TreeGrafter"/>
</dbReference>
<protein>
    <submittedName>
        <fullName evidence="4">Flavin reductase</fullName>
    </submittedName>
</protein>
<dbReference type="InterPro" id="IPR050268">
    <property type="entry name" value="NADH-dep_flavin_reductase"/>
</dbReference>
<proteinExistence type="predicted"/>
<evidence type="ECO:0000313" key="4">
    <source>
        <dbReference type="EMBL" id="MQS15561.1"/>
    </source>
</evidence>
<dbReference type="GO" id="GO:0006208">
    <property type="term" value="P:pyrimidine nucleobase catabolic process"/>
    <property type="evidence" value="ECO:0007669"/>
    <property type="project" value="TreeGrafter"/>
</dbReference>
<reference evidence="4 5" key="1">
    <citation type="submission" date="2019-09" db="EMBL/GenBank/DDBJ databases">
        <title>Genome Sequences of Streptomyces kaniharaensis ATCC 21070.</title>
        <authorList>
            <person name="Zhu W."/>
            <person name="De Crecy-Lagard V."/>
            <person name="Richards N.G."/>
        </authorList>
    </citation>
    <scope>NUCLEOTIDE SEQUENCE [LARGE SCALE GENOMIC DNA]</scope>
    <source>
        <strain evidence="4 5">SF-557</strain>
    </source>
</reference>
<dbReference type="EMBL" id="WBOF01000001">
    <property type="protein sequence ID" value="MQS15561.1"/>
    <property type="molecule type" value="Genomic_DNA"/>
</dbReference>
<dbReference type="InterPro" id="IPR002563">
    <property type="entry name" value="Flavin_Rdtase-like_dom"/>
</dbReference>
<evidence type="ECO:0000313" key="5">
    <source>
        <dbReference type="Proteomes" id="UP000450000"/>
    </source>
</evidence>
<comment type="caution">
    <text evidence="4">The sequence shown here is derived from an EMBL/GenBank/DDBJ whole genome shotgun (WGS) entry which is preliminary data.</text>
</comment>
<keyword evidence="1" id="KW-0560">Oxidoreductase</keyword>
<evidence type="ECO:0000256" key="1">
    <source>
        <dbReference type="ARBA" id="ARBA00023002"/>
    </source>
</evidence>
<dbReference type="PANTHER" id="PTHR30466:SF1">
    <property type="entry name" value="FMN REDUCTASE (NADH) RUTF"/>
    <property type="match status" value="1"/>
</dbReference>
<dbReference type="AlphaFoldDB" id="A0A6N7KVS4"/>
<gene>
    <name evidence="4" type="ORF">F7Q99_25635</name>
</gene>
<dbReference type="SMART" id="SM00903">
    <property type="entry name" value="Flavin_Reduct"/>
    <property type="match status" value="1"/>
</dbReference>
<dbReference type="SUPFAM" id="SSF50475">
    <property type="entry name" value="FMN-binding split barrel"/>
    <property type="match status" value="1"/>
</dbReference>
<feature type="domain" description="Flavin reductase like" evidence="3">
    <location>
        <begin position="33"/>
        <end position="180"/>
    </location>
</feature>
<dbReference type="GO" id="GO:0010181">
    <property type="term" value="F:FMN binding"/>
    <property type="evidence" value="ECO:0007669"/>
    <property type="project" value="InterPro"/>
</dbReference>
<feature type="region of interest" description="Disordered" evidence="2">
    <location>
        <begin position="1"/>
        <end position="27"/>
    </location>
</feature>
<dbReference type="InterPro" id="IPR012349">
    <property type="entry name" value="Split_barrel_FMN-bd"/>
</dbReference>
<evidence type="ECO:0000256" key="2">
    <source>
        <dbReference type="SAM" id="MobiDB-lite"/>
    </source>
</evidence>
<dbReference type="OrthoDB" id="9792858at2"/>
<dbReference type="Pfam" id="PF01613">
    <property type="entry name" value="Flavin_Reduct"/>
    <property type="match status" value="1"/>
</dbReference>
<accession>A0A6N7KVS4</accession>
<evidence type="ECO:0000259" key="3">
    <source>
        <dbReference type="SMART" id="SM00903"/>
    </source>
</evidence>
<organism evidence="4 5">
    <name type="scientific">Streptomyces kaniharaensis</name>
    <dbReference type="NCBI Taxonomy" id="212423"/>
    <lineage>
        <taxon>Bacteria</taxon>
        <taxon>Bacillati</taxon>
        <taxon>Actinomycetota</taxon>
        <taxon>Actinomycetes</taxon>
        <taxon>Kitasatosporales</taxon>
        <taxon>Streptomycetaceae</taxon>
        <taxon>Streptomyces</taxon>
    </lineage>
</organism>
<dbReference type="PANTHER" id="PTHR30466">
    <property type="entry name" value="FLAVIN REDUCTASE"/>
    <property type="match status" value="1"/>
</dbReference>
<name>A0A6N7KVS4_9ACTN</name>
<keyword evidence="5" id="KW-1185">Reference proteome</keyword>
<dbReference type="RefSeq" id="WP_153465136.1">
    <property type="nucleotide sequence ID" value="NZ_WBOF01000001.1"/>
</dbReference>
<dbReference type="Gene3D" id="2.30.110.10">
    <property type="entry name" value="Electron Transport, Fmn-binding Protein, Chain A"/>
    <property type="match status" value="1"/>
</dbReference>
<dbReference type="Proteomes" id="UP000450000">
    <property type="component" value="Unassembled WGS sequence"/>
</dbReference>
<sequence length="182" mass="18522">MAGIVTAGQHGQHGPQAGARSGRADESSFRRAMGTFGTGVAVVTTTGPGGPYATTVNSLTSVSLEPPLLLVCLKKGARTAAAVSAAGAFTVSVLSAGQAGTAARLAASGRPSGERALEGIPHRPGWHGIPVLSGSLSHFGCRVERELPGGDHTIFLGRVHELGTAPDDEPLLYYRGQFARLG</sequence>